<evidence type="ECO:0000313" key="10">
    <source>
        <dbReference type="Proteomes" id="UP000322899"/>
    </source>
</evidence>
<keyword evidence="4 5" id="KW-0505">Motor protein</keyword>
<feature type="region of interest" description="Disordered" evidence="7">
    <location>
        <begin position="404"/>
        <end position="474"/>
    </location>
</feature>
<organism evidence="9 10">
    <name type="scientific">Cafeteria roenbergensis</name>
    <name type="common">Marine flagellate</name>
    <dbReference type="NCBI Taxonomy" id="33653"/>
    <lineage>
        <taxon>Eukaryota</taxon>
        <taxon>Sar</taxon>
        <taxon>Stramenopiles</taxon>
        <taxon>Bigyra</taxon>
        <taxon>Opalozoa</taxon>
        <taxon>Bicosoecida</taxon>
        <taxon>Cafeteriaceae</taxon>
        <taxon>Cafeteria</taxon>
    </lineage>
</organism>
<feature type="compositionally biased region" description="Gly residues" evidence="7">
    <location>
        <begin position="941"/>
        <end position="950"/>
    </location>
</feature>
<feature type="region of interest" description="Disordered" evidence="7">
    <location>
        <begin position="686"/>
        <end position="708"/>
    </location>
</feature>
<accession>A0A5A8E8G8</accession>
<feature type="compositionally biased region" description="Basic and acidic residues" evidence="7">
    <location>
        <begin position="690"/>
        <end position="708"/>
    </location>
</feature>
<evidence type="ECO:0000259" key="8">
    <source>
        <dbReference type="PROSITE" id="PS50067"/>
    </source>
</evidence>
<dbReference type="Proteomes" id="UP000322899">
    <property type="component" value="Unassembled WGS sequence"/>
</dbReference>
<feature type="binding site" evidence="5">
    <location>
        <begin position="98"/>
        <end position="105"/>
    </location>
    <ligand>
        <name>ATP</name>
        <dbReference type="ChEBI" id="CHEBI:30616"/>
    </ligand>
</feature>
<evidence type="ECO:0000256" key="5">
    <source>
        <dbReference type="PROSITE-ProRule" id="PRU00283"/>
    </source>
</evidence>
<evidence type="ECO:0000256" key="6">
    <source>
        <dbReference type="SAM" id="Coils"/>
    </source>
</evidence>
<feature type="compositionally biased region" description="Low complexity" evidence="7">
    <location>
        <begin position="415"/>
        <end position="433"/>
    </location>
</feature>
<feature type="compositionally biased region" description="Low complexity" evidence="7">
    <location>
        <begin position="1193"/>
        <end position="1208"/>
    </location>
</feature>
<dbReference type="PANTHER" id="PTHR47968:SF75">
    <property type="entry name" value="CENTROMERE-ASSOCIATED PROTEIN E"/>
    <property type="match status" value="1"/>
</dbReference>
<dbReference type="Pfam" id="PF00225">
    <property type="entry name" value="Kinesin"/>
    <property type="match status" value="2"/>
</dbReference>
<feature type="compositionally biased region" description="Low complexity" evidence="7">
    <location>
        <begin position="465"/>
        <end position="474"/>
    </location>
</feature>
<evidence type="ECO:0000313" key="9">
    <source>
        <dbReference type="EMBL" id="KAA0173107.1"/>
    </source>
</evidence>
<feature type="region of interest" description="Disordered" evidence="7">
    <location>
        <begin position="1034"/>
        <end position="1097"/>
    </location>
</feature>
<evidence type="ECO:0000256" key="2">
    <source>
        <dbReference type="ARBA" id="ARBA00022840"/>
    </source>
</evidence>
<feature type="compositionally biased region" description="Low complexity" evidence="7">
    <location>
        <begin position="323"/>
        <end position="338"/>
    </location>
</feature>
<dbReference type="PRINTS" id="PR00380">
    <property type="entry name" value="KINESINHEAVY"/>
</dbReference>
<proteinExistence type="inferred from homology"/>
<dbReference type="GO" id="GO:0008017">
    <property type="term" value="F:microtubule binding"/>
    <property type="evidence" value="ECO:0007669"/>
    <property type="project" value="InterPro"/>
</dbReference>
<dbReference type="InterPro" id="IPR036961">
    <property type="entry name" value="Kinesin_motor_dom_sf"/>
</dbReference>
<reference evidence="9 10" key="1">
    <citation type="submission" date="2019-07" db="EMBL/GenBank/DDBJ databases">
        <title>Genomes of Cafeteria roenbergensis.</title>
        <authorList>
            <person name="Fischer M.G."/>
            <person name="Hackl T."/>
            <person name="Roman M."/>
        </authorList>
    </citation>
    <scope>NUCLEOTIDE SEQUENCE [LARGE SCALE GENOMIC DNA]</scope>
    <source>
        <strain evidence="9 10">E4-10P</strain>
    </source>
</reference>
<comment type="similarity">
    <text evidence="5">Belongs to the TRAFAC class myosin-kinesin ATPase superfamily. Kinesin family.</text>
</comment>
<feature type="compositionally biased region" description="Low complexity" evidence="7">
    <location>
        <begin position="1168"/>
        <end position="1178"/>
    </location>
</feature>
<evidence type="ECO:0000256" key="3">
    <source>
        <dbReference type="ARBA" id="ARBA00023054"/>
    </source>
</evidence>
<dbReference type="GO" id="GO:0005524">
    <property type="term" value="F:ATP binding"/>
    <property type="evidence" value="ECO:0007669"/>
    <property type="project" value="UniProtKB-UniRule"/>
</dbReference>
<dbReference type="Gene3D" id="1.20.58.1980">
    <property type="match status" value="1"/>
</dbReference>
<dbReference type="PROSITE" id="PS00411">
    <property type="entry name" value="KINESIN_MOTOR_1"/>
    <property type="match status" value="1"/>
</dbReference>
<feature type="compositionally biased region" description="Low complexity" evidence="7">
    <location>
        <begin position="1034"/>
        <end position="1043"/>
    </location>
</feature>
<dbReference type="InterPro" id="IPR027417">
    <property type="entry name" value="P-loop_NTPase"/>
</dbReference>
<dbReference type="InterPro" id="IPR027640">
    <property type="entry name" value="Kinesin-like_fam"/>
</dbReference>
<gene>
    <name evidence="9" type="ORF">FNF27_05456</name>
</gene>
<dbReference type="Gene3D" id="3.40.850.10">
    <property type="entry name" value="Kinesin motor domain"/>
    <property type="match status" value="1"/>
</dbReference>
<dbReference type="InterPro" id="IPR001752">
    <property type="entry name" value="Kinesin_motor_dom"/>
</dbReference>
<comment type="caution">
    <text evidence="9">The sequence shown here is derived from an EMBL/GenBank/DDBJ whole genome shotgun (WGS) entry which is preliminary data.</text>
</comment>
<protein>
    <recommendedName>
        <fullName evidence="8">Kinesin motor domain-containing protein</fullName>
    </recommendedName>
</protein>
<evidence type="ECO:0000256" key="4">
    <source>
        <dbReference type="ARBA" id="ARBA00023175"/>
    </source>
</evidence>
<feature type="compositionally biased region" description="Acidic residues" evidence="7">
    <location>
        <begin position="1151"/>
        <end position="1161"/>
    </location>
</feature>
<keyword evidence="1 5" id="KW-0547">Nucleotide-binding</keyword>
<feature type="domain" description="Kinesin motor" evidence="8">
    <location>
        <begin position="6"/>
        <end position="554"/>
    </location>
</feature>
<feature type="compositionally biased region" description="Low complexity" evidence="7">
    <location>
        <begin position="442"/>
        <end position="457"/>
    </location>
</feature>
<evidence type="ECO:0000256" key="1">
    <source>
        <dbReference type="ARBA" id="ARBA00022741"/>
    </source>
</evidence>
<feature type="region of interest" description="Disordered" evidence="7">
    <location>
        <begin position="647"/>
        <end position="672"/>
    </location>
</feature>
<feature type="region of interest" description="Disordered" evidence="7">
    <location>
        <begin position="289"/>
        <end position="371"/>
    </location>
</feature>
<dbReference type="EMBL" id="VLTO01000038">
    <property type="protein sequence ID" value="KAA0173107.1"/>
    <property type="molecule type" value="Genomic_DNA"/>
</dbReference>
<name>A0A5A8E8G8_CAFRO</name>
<feature type="coiled-coil region" evidence="6">
    <location>
        <begin position="802"/>
        <end position="861"/>
    </location>
</feature>
<feature type="coiled-coil region" evidence="6">
    <location>
        <begin position="573"/>
        <end position="607"/>
    </location>
</feature>
<keyword evidence="3 6" id="KW-0175">Coiled coil</keyword>
<dbReference type="InterPro" id="IPR019821">
    <property type="entry name" value="Kinesin_motor_CS"/>
</dbReference>
<evidence type="ECO:0000256" key="7">
    <source>
        <dbReference type="SAM" id="MobiDB-lite"/>
    </source>
</evidence>
<dbReference type="SMART" id="SM00129">
    <property type="entry name" value="KISc"/>
    <property type="match status" value="1"/>
</dbReference>
<dbReference type="PANTHER" id="PTHR47968">
    <property type="entry name" value="CENTROMERE PROTEIN E"/>
    <property type="match status" value="1"/>
</dbReference>
<dbReference type="PROSITE" id="PS50067">
    <property type="entry name" value="KINESIN_MOTOR_2"/>
    <property type="match status" value="1"/>
</dbReference>
<dbReference type="OrthoDB" id="3176171at2759"/>
<dbReference type="GO" id="GO:0003777">
    <property type="term" value="F:microtubule motor activity"/>
    <property type="evidence" value="ECO:0007669"/>
    <property type="project" value="InterPro"/>
</dbReference>
<feature type="compositionally biased region" description="Low complexity" evidence="7">
    <location>
        <begin position="354"/>
        <end position="369"/>
    </location>
</feature>
<sequence length="1252" mass="128240">MAAEGNIKVYCRVRPLLPTERDGGDKAGFLEVKEGATVVANQPLNGVASSGGVYKRLNFDFDDVFDTETTQEEVFDRAARSVVEGVMDGYHGTIFAYGQSGSGKTHTMQGPDLARLSDHGIGPRSVYELFRLIEEAPESCRFTVRISCVEIYMERVRDLLDLRGNNLSIRQDPTKGVFVSGAREEYVASPEEMLSLVAQSAANRVVSATGLNTDSSRSHAVTTVTVEIRDEAEGAMRVGKLSLVDLAGSEMVRKTLATGLNLEEAKIINKSLSALGNVIKALAGSSSRAAAASRRRARRETDAASVGRAGALSASDHIDDAASEASTARRPASAAARGADVRNSLASSQRAQRTGRSPSGASSTSGAGSVHRARAGLGGAVAGMTVSGWVDDDDDDVEVDVDAELGGSGAPLRPTPARAASAGRSAPRLPAAVGAGGGGGSRPASRASVGSAAAASESGRRRGRSGSAVGRRRGSISSIGSLASTVGTSAHSAVGGSGSGPRHVPYRDSKLTRLLQDSLGGNCRTALIICASDNARHGNETLSTLRFGARASRVQNHAVVNRLRTAEEMAAQLVKAEAAIDAQAALIQQLKAQLVRVTRLAAKLNQMRLTGTGRGSAESEAALQEGSVISAGSPAQQSALPLTLGPAVMPQLEGSGRIGSGDSEPGPADAPTEANRRVMELTAQLNSTRAELESTRDESRSLGEALASKEEASVALRARLDKTERGLRRCTKRLRRAVEAAAEAKAAAAAAAAGSSGERELSRRARAEAERLAKTLLRSAVRKAFEGLPGKVLSLQDARLAIETLAFEAAEAARDAEAAREEAAQAKAGAEAAEAAASADRVALEADAVEARAALAAAQAELGAVFARLETSSAEHPAVAASIESVLRPVAAATNVALPWSALPAAGASTAVALQAAWAHLPSGPQRAATGSPTALPEAGPGPGSQGAGGDTATSGDTAELLALLRDHAEALGTSALRLSSLTAVNRQLARKFAVADSELSGLTGAIRARDRRIAALVAELRDALGRASRAEEAAATARSGRAGVSPYDGLSESDADTDASAATSRRGGLSRRPRATSSSRERHVRFAGQAPSMRPTLAHDGHVIVPLAGGRTPRSPADVGAGLSPQRTSDVAREASFLGRSRVWPGRLGDDDDAEAEAEDERAASDVGAPAVARAGAAGRGAGGHRPQAWYSAGEPAAPAGARPASPVDAGSMSDGSVMSDADGAVWTGVIVKPDTGAPPAASGWIDEDSD</sequence>
<dbReference type="AlphaFoldDB" id="A0A5A8E8G8"/>
<keyword evidence="2 5" id="KW-0067">ATP-binding</keyword>
<feature type="region of interest" description="Disordered" evidence="7">
    <location>
        <begin position="1111"/>
        <end position="1252"/>
    </location>
</feature>
<dbReference type="GO" id="GO:0007018">
    <property type="term" value="P:microtubule-based movement"/>
    <property type="evidence" value="ECO:0007669"/>
    <property type="project" value="InterPro"/>
</dbReference>
<feature type="region of interest" description="Disordered" evidence="7">
    <location>
        <begin position="923"/>
        <end position="955"/>
    </location>
</feature>
<dbReference type="SUPFAM" id="SSF52540">
    <property type="entry name" value="P-loop containing nucleoside triphosphate hydrolases"/>
    <property type="match status" value="2"/>
</dbReference>